<dbReference type="eggNOG" id="COG2259">
    <property type="taxonomic scope" value="Bacteria"/>
</dbReference>
<reference evidence="5 6" key="1">
    <citation type="journal article" date="2005" name="Nucleic Acids Res.">
        <title>Genomic blueprint of Hahella chejuensis, a marine microbe producing an algicidal agent.</title>
        <authorList>
            <person name="Jeong H."/>
            <person name="Yim J.H."/>
            <person name="Lee C."/>
            <person name="Choi S.-H."/>
            <person name="Park Y.K."/>
            <person name="Yoon S.H."/>
            <person name="Hur C.-G."/>
            <person name="Kang H.-Y."/>
            <person name="Kim D."/>
            <person name="Lee H.H."/>
            <person name="Park K.H."/>
            <person name="Park S.-H."/>
            <person name="Park H.-S."/>
            <person name="Lee H.K."/>
            <person name="Oh T.K."/>
            <person name="Kim J.F."/>
        </authorList>
    </citation>
    <scope>NUCLEOTIDE SEQUENCE [LARGE SCALE GENOMIC DNA]</scope>
    <source>
        <strain evidence="5 6">KCTC 2396</strain>
    </source>
</reference>
<evidence type="ECO:0000256" key="1">
    <source>
        <dbReference type="ARBA" id="ARBA00004141"/>
    </source>
</evidence>
<evidence type="ECO:0000313" key="6">
    <source>
        <dbReference type="Proteomes" id="UP000000238"/>
    </source>
</evidence>
<organism evidence="5 6">
    <name type="scientific">Hahella chejuensis (strain KCTC 2396)</name>
    <dbReference type="NCBI Taxonomy" id="349521"/>
    <lineage>
        <taxon>Bacteria</taxon>
        <taxon>Pseudomonadati</taxon>
        <taxon>Pseudomonadota</taxon>
        <taxon>Gammaproteobacteria</taxon>
        <taxon>Oceanospirillales</taxon>
        <taxon>Hahellaceae</taxon>
        <taxon>Hahella</taxon>
    </lineage>
</organism>
<dbReference type="Proteomes" id="UP000000238">
    <property type="component" value="Chromosome"/>
</dbReference>
<dbReference type="AlphaFoldDB" id="Q2SP94"/>
<keyword evidence="6" id="KW-1185">Reference proteome</keyword>
<dbReference type="KEGG" id="hch:HCH_00628"/>
<gene>
    <name evidence="5" type="ordered locus">HCH_00628</name>
</gene>
<proteinExistence type="predicted"/>
<evidence type="ECO:0000313" key="5">
    <source>
        <dbReference type="EMBL" id="ABC27530.1"/>
    </source>
</evidence>
<sequence>MALFEYEYSVPVVSPVFAAYSATAVELICSVLLVVGLGARVGAAGLLALSVVGIYSAAELIGAIGVKELLFWGGLLSVVVAYGPGLLSADHWLRKRYLPSA</sequence>
<dbReference type="InterPro" id="IPR032808">
    <property type="entry name" value="DoxX"/>
</dbReference>
<dbReference type="HOGENOM" id="CLU_2287565_0_0_6"/>
<dbReference type="STRING" id="349521.HCH_00628"/>
<comment type="subcellular location">
    <subcellularLocation>
        <location evidence="1">Membrane</location>
        <topology evidence="1">Multi-pass membrane protein</topology>
    </subcellularLocation>
</comment>
<protein>
    <recommendedName>
        <fullName evidence="7">DoxX family protein</fullName>
    </recommendedName>
</protein>
<evidence type="ECO:0000256" key="3">
    <source>
        <dbReference type="ARBA" id="ARBA00022989"/>
    </source>
</evidence>
<name>Q2SP94_HAHCH</name>
<accession>Q2SP94</accession>
<evidence type="ECO:0000256" key="4">
    <source>
        <dbReference type="ARBA" id="ARBA00023136"/>
    </source>
</evidence>
<dbReference type="GO" id="GO:0016020">
    <property type="term" value="C:membrane"/>
    <property type="evidence" value="ECO:0007669"/>
    <property type="project" value="UniProtKB-SubCell"/>
</dbReference>
<evidence type="ECO:0008006" key="7">
    <source>
        <dbReference type="Google" id="ProtNLM"/>
    </source>
</evidence>
<keyword evidence="3" id="KW-1133">Transmembrane helix</keyword>
<keyword evidence="2" id="KW-0812">Transmembrane</keyword>
<dbReference type="EMBL" id="CP000155">
    <property type="protein sequence ID" value="ABC27530.1"/>
    <property type="molecule type" value="Genomic_DNA"/>
</dbReference>
<keyword evidence="4" id="KW-0472">Membrane</keyword>
<dbReference type="Pfam" id="PF07681">
    <property type="entry name" value="DoxX"/>
    <property type="match status" value="1"/>
</dbReference>
<evidence type="ECO:0000256" key="2">
    <source>
        <dbReference type="ARBA" id="ARBA00022692"/>
    </source>
</evidence>